<evidence type="ECO:0008006" key="3">
    <source>
        <dbReference type="Google" id="ProtNLM"/>
    </source>
</evidence>
<comment type="caution">
    <text evidence="1">The sequence shown here is derived from an EMBL/GenBank/DDBJ whole genome shotgun (WGS) entry which is preliminary data.</text>
</comment>
<reference evidence="1" key="1">
    <citation type="submission" date="2020-10" db="EMBL/GenBank/DDBJ databases">
        <authorList>
            <person name="Han B."/>
            <person name="Lu T."/>
            <person name="Zhao Q."/>
            <person name="Huang X."/>
            <person name="Zhao Y."/>
        </authorList>
    </citation>
    <scope>NUCLEOTIDE SEQUENCE</scope>
</reference>
<evidence type="ECO:0000313" key="1">
    <source>
        <dbReference type="EMBL" id="CAD6343209.1"/>
    </source>
</evidence>
<gene>
    <name evidence="1" type="ORF">NCGR_LOCUS67307</name>
</gene>
<protein>
    <recommendedName>
        <fullName evidence="3">Myb/SANT-like domain-containing protein</fullName>
    </recommendedName>
</protein>
<dbReference type="PANTHER" id="PTHR47069">
    <property type="match status" value="1"/>
</dbReference>
<sequence>MAERADWSGANLRHFIDICKGEIEAGFNRASWEKLVDKFEEKNRKEYTWFMELKNAATGLGWDDAKQTVDCAKEWWDEHLARCNNPEKGIKCNHMRFQKHGPKHLDDLHIMFGKIHVSGTTAICPGDILSDESSNDDDVTKVTKTSDAED</sequence>
<dbReference type="Proteomes" id="UP000604825">
    <property type="component" value="Unassembled WGS sequence"/>
</dbReference>
<dbReference type="OrthoDB" id="679580at2759"/>
<proteinExistence type="predicted"/>
<dbReference type="EMBL" id="CAJGYO010000709">
    <property type="protein sequence ID" value="CAD6343209.1"/>
    <property type="molecule type" value="Genomic_DNA"/>
</dbReference>
<accession>A0A811SK78</accession>
<dbReference type="PANTHER" id="PTHR47069:SF1">
    <property type="entry name" value="OS03G0580500 PROTEIN"/>
    <property type="match status" value="1"/>
</dbReference>
<name>A0A811SK78_9POAL</name>
<organism evidence="1 2">
    <name type="scientific">Miscanthus lutarioriparius</name>
    <dbReference type="NCBI Taxonomy" id="422564"/>
    <lineage>
        <taxon>Eukaryota</taxon>
        <taxon>Viridiplantae</taxon>
        <taxon>Streptophyta</taxon>
        <taxon>Embryophyta</taxon>
        <taxon>Tracheophyta</taxon>
        <taxon>Spermatophyta</taxon>
        <taxon>Magnoliopsida</taxon>
        <taxon>Liliopsida</taxon>
        <taxon>Poales</taxon>
        <taxon>Poaceae</taxon>
        <taxon>PACMAD clade</taxon>
        <taxon>Panicoideae</taxon>
        <taxon>Andropogonodae</taxon>
        <taxon>Andropogoneae</taxon>
        <taxon>Saccharinae</taxon>
        <taxon>Miscanthus</taxon>
    </lineage>
</organism>
<dbReference type="AlphaFoldDB" id="A0A811SK78"/>
<evidence type="ECO:0000313" key="2">
    <source>
        <dbReference type="Proteomes" id="UP000604825"/>
    </source>
</evidence>
<keyword evidence="2" id="KW-1185">Reference proteome</keyword>